<protein>
    <recommendedName>
        <fullName evidence="6">Transcription antitermination protein NusB</fullName>
    </recommendedName>
    <alternativeName>
        <fullName evidence="6">Antitermination factor NusB</fullName>
    </alternativeName>
</protein>
<keyword evidence="3 6" id="KW-0694">RNA-binding</keyword>
<keyword evidence="4 6" id="KW-0805">Transcription regulation</keyword>
<dbReference type="AlphaFoldDB" id="A0A2D3NW87"/>
<dbReference type="GO" id="GO:0031564">
    <property type="term" value="P:transcription antitermination"/>
    <property type="evidence" value="ECO:0007669"/>
    <property type="project" value="UniProtKB-KW"/>
</dbReference>
<dbReference type="GO" id="GO:0005829">
    <property type="term" value="C:cytosol"/>
    <property type="evidence" value="ECO:0007669"/>
    <property type="project" value="TreeGrafter"/>
</dbReference>
<dbReference type="SUPFAM" id="SSF48013">
    <property type="entry name" value="NusB-like"/>
    <property type="match status" value="1"/>
</dbReference>
<feature type="domain" description="NusB/RsmB/TIM44" evidence="7">
    <location>
        <begin position="19"/>
        <end position="149"/>
    </location>
</feature>
<dbReference type="PANTHER" id="PTHR11078">
    <property type="entry name" value="N UTILIZATION SUBSTANCE PROTEIN B-RELATED"/>
    <property type="match status" value="1"/>
</dbReference>
<proteinExistence type="inferred from homology"/>
<evidence type="ECO:0000256" key="1">
    <source>
        <dbReference type="ARBA" id="ARBA00005952"/>
    </source>
</evidence>
<evidence type="ECO:0000259" key="7">
    <source>
        <dbReference type="Pfam" id="PF01029"/>
    </source>
</evidence>
<dbReference type="Gene3D" id="1.10.940.10">
    <property type="entry name" value="NusB-like"/>
    <property type="match status" value="1"/>
</dbReference>
<evidence type="ECO:0000313" key="9">
    <source>
        <dbReference type="Proteomes" id="UP000230056"/>
    </source>
</evidence>
<dbReference type="InterPro" id="IPR006027">
    <property type="entry name" value="NusB_RsmB_TIM44"/>
</dbReference>
<dbReference type="InterPro" id="IPR011605">
    <property type="entry name" value="NusB_fam"/>
</dbReference>
<keyword evidence="5 6" id="KW-0804">Transcription</keyword>
<evidence type="ECO:0000256" key="4">
    <source>
        <dbReference type="ARBA" id="ARBA00023015"/>
    </source>
</evidence>
<dbReference type="InterPro" id="IPR035926">
    <property type="entry name" value="NusB-like_sf"/>
</dbReference>
<dbReference type="NCBIfam" id="TIGR01951">
    <property type="entry name" value="nusB"/>
    <property type="match status" value="1"/>
</dbReference>
<organism evidence="8 9">
    <name type="scientific">Fusobacterium pseudoperiodonticum</name>
    <dbReference type="NCBI Taxonomy" id="2663009"/>
    <lineage>
        <taxon>Bacteria</taxon>
        <taxon>Fusobacteriati</taxon>
        <taxon>Fusobacteriota</taxon>
        <taxon>Fusobacteriia</taxon>
        <taxon>Fusobacteriales</taxon>
        <taxon>Fusobacteriaceae</taxon>
        <taxon>Fusobacterium</taxon>
    </lineage>
</organism>
<keyword evidence="2 6" id="KW-0889">Transcription antitermination</keyword>
<name>A0A2D3NW87_9FUSO</name>
<dbReference type="RefSeq" id="WP_100025051.1">
    <property type="nucleotide sequence ID" value="NZ_CP024699.1"/>
</dbReference>
<dbReference type="GO" id="GO:0003723">
    <property type="term" value="F:RNA binding"/>
    <property type="evidence" value="ECO:0007669"/>
    <property type="project" value="UniProtKB-UniRule"/>
</dbReference>
<accession>A0A2D3NW87</accession>
<comment type="similarity">
    <text evidence="1 6">Belongs to the NusB family.</text>
</comment>
<dbReference type="PANTHER" id="PTHR11078:SF3">
    <property type="entry name" value="ANTITERMINATION NUSB DOMAIN-CONTAINING PROTEIN"/>
    <property type="match status" value="1"/>
</dbReference>
<dbReference type="Proteomes" id="UP000230056">
    <property type="component" value="Chromosome"/>
</dbReference>
<dbReference type="Pfam" id="PF01029">
    <property type="entry name" value="NusB"/>
    <property type="match status" value="1"/>
</dbReference>
<gene>
    <name evidence="6 8" type="primary">nusB</name>
    <name evidence="8" type="ORF">CTM72_07995</name>
</gene>
<sequence length="152" mass="17321">MKEIFGEETKKKKAGIRLVREELFKIVFGVEATESTSEELEKAFDIYLSNNEDFVSTLSESQLKFLQTSVKGISENYYNIKDTIKANTQNWAYERIGLVERTLLIIAAYEFLKANTPIEVVANETVELAKEYGNEKSYEFVNGILANIGKTK</sequence>
<evidence type="ECO:0000256" key="5">
    <source>
        <dbReference type="ARBA" id="ARBA00023163"/>
    </source>
</evidence>
<dbReference type="HAMAP" id="MF_00073">
    <property type="entry name" value="NusB"/>
    <property type="match status" value="1"/>
</dbReference>
<evidence type="ECO:0000256" key="2">
    <source>
        <dbReference type="ARBA" id="ARBA00022814"/>
    </source>
</evidence>
<evidence type="ECO:0000313" key="8">
    <source>
        <dbReference type="EMBL" id="ATV59652.1"/>
    </source>
</evidence>
<evidence type="ECO:0000256" key="6">
    <source>
        <dbReference type="HAMAP-Rule" id="MF_00073"/>
    </source>
</evidence>
<comment type="function">
    <text evidence="6">Involved in transcription antitermination. Required for transcription of ribosomal RNA (rRNA) genes. Binds specifically to the boxA antiterminator sequence of the ribosomal RNA (rrn) operons.</text>
</comment>
<evidence type="ECO:0000256" key="3">
    <source>
        <dbReference type="ARBA" id="ARBA00022884"/>
    </source>
</evidence>
<dbReference type="GO" id="GO:0006353">
    <property type="term" value="P:DNA-templated transcription termination"/>
    <property type="evidence" value="ECO:0007669"/>
    <property type="project" value="UniProtKB-UniRule"/>
</dbReference>
<dbReference type="EMBL" id="CP024699">
    <property type="protein sequence ID" value="ATV59652.1"/>
    <property type="molecule type" value="Genomic_DNA"/>
</dbReference>
<reference evidence="8 9" key="1">
    <citation type="submission" date="2017-11" db="EMBL/GenBank/DDBJ databases">
        <title>Genome sequencing of Fusobacterium periodonticum KCOM 1261.</title>
        <authorList>
            <person name="Kook J.-K."/>
            <person name="Park S.-N."/>
            <person name="Lim Y.K."/>
        </authorList>
    </citation>
    <scope>NUCLEOTIDE SEQUENCE [LARGE SCALE GENOMIC DNA]</scope>
    <source>
        <strain evidence="8 9">KCOM 1261</strain>
    </source>
</reference>